<evidence type="ECO:0000313" key="2">
    <source>
        <dbReference type="Proteomes" id="UP000278334"/>
    </source>
</evidence>
<dbReference type="KEGG" id="bthg:MS2017_0762"/>
<protein>
    <submittedName>
        <fullName evidence="1">Uncharacterized protein</fullName>
    </submittedName>
</protein>
<dbReference type="Proteomes" id="UP000278334">
    <property type="component" value="Chromosome"/>
</dbReference>
<evidence type="ECO:0000313" key="1">
    <source>
        <dbReference type="EMBL" id="AYQ56490.1"/>
    </source>
</evidence>
<dbReference type="EMBL" id="CP024634">
    <property type="protein sequence ID" value="AYQ56490.1"/>
    <property type="molecule type" value="Genomic_DNA"/>
</dbReference>
<accession>A0A3G3IKW1</accession>
<dbReference type="AlphaFoldDB" id="A0A3G3IKW1"/>
<gene>
    <name evidence="1" type="ORF">MS2017_0762</name>
</gene>
<name>A0A3G3IKW1_9GAMM</name>
<proteinExistence type="predicted"/>
<dbReference type="RefSeq" id="WP_122951318.1">
    <property type="nucleotide sequence ID" value="NZ_CP024634.1"/>
</dbReference>
<reference evidence="1 2" key="1">
    <citation type="submission" date="2017-11" db="EMBL/GenBank/DDBJ databases">
        <title>Genome sequence of the bacterial symbiont EPR9N from a vent mussel Bathymodiolus thermophilus.</title>
        <authorList>
            <person name="Won Y.-J."/>
        </authorList>
    </citation>
    <scope>NUCLEOTIDE SEQUENCE [LARGE SCALE GENOMIC DNA]</scope>
    <source>
        <strain evidence="1 2">EPR9N</strain>
    </source>
</reference>
<organism evidence="1 2">
    <name type="scientific">Bathymodiolus thermophilus thioautotrophic gill symbiont</name>
    <dbReference type="NCBI Taxonomy" id="2360"/>
    <lineage>
        <taxon>Bacteria</taxon>
        <taxon>Pseudomonadati</taxon>
        <taxon>Pseudomonadota</taxon>
        <taxon>Gammaproteobacteria</taxon>
        <taxon>sulfur-oxidizing symbionts</taxon>
    </lineage>
</organism>
<sequence length="126" mass="14026">MSEKNKIPSEQITLKNVGELTGLGIAYRSSTVDNEFILGLTMDVVDPEPGKSYEGWLVKKEGKKIIDFYSTGMAYKASNKVWVVSYAIPLNEKSYYRNVVITEVTGDEGKTNGVPGKYLYEGVFVK</sequence>